<dbReference type="GO" id="GO:0016020">
    <property type="term" value="C:membrane"/>
    <property type="evidence" value="ECO:0007669"/>
    <property type="project" value="UniProtKB-SubCell"/>
</dbReference>
<reference evidence="14" key="1">
    <citation type="submission" date="2022-08" db="UniProtKB">
        <authorList>
            <consortium name="EnsemblMetazoa"/>
        </authorList>
    </citation>
    <scope>IDENTIFICATION</scope>
    <source>
        <strain evidence="14">05x7-T-G4-1.051#20</strain>
    </source>
</reference>
<dbReference type="OrthoDB" id="10037294at2759"/>
<feature type="transmembrane region" description="Helical" evidence="10">
    <location>
        <begin position="965"/>
        <end position="986"/>
    </location>
</feature>
<feature type="chain" id="PRO_5036450539" description="MANSC domain-containing protein" evidence="11">
    <location>
        <begin position="17"/>
        <end position="1013"/>
    </location>
</feature>
<dbReference type="InterPro" id="IPR036055">
    <property type="entry name" value="LDL_receptor-like_sf"/>
</dbReference>
<dbReference type="AlphaFoldDB" id="A0A8W8I7S3"/>
<evidence type="ECO:0000313" key="15">
    <source>
        <dbReference type="Proteomes" id="UP000005408"/>
    </source>
</evidence>
<evidence type="ECO:0008006" key="16">
    <source>
        <dbReference type="Google" id="ProtNLM"/>
    </source>
</evidence>
<evidence type="ECO:0000256" key="7">
    <source>
        <dbReference type="ARBA" id="ARBA00023180"/>
    </source>
</evidence>
<keyword evidence="2 10" id="KW-0812">Transmembrane</keyword>
<feature type="compositionally biased region" description="Low complexity" evidence="9">
    <location>
        <begin position="593"/>
        <end position="605"/>
    </location>
</feature>
<evidence type="ECO:0000256" key="1">
    <source>
        <dbReference type="ARBA" id="ARBA00004479"/>
    </source>
</evidence>
<feature type="region of interest" description="Disordered" evidence="9">
    <location>
        <begin position="829"/>
        <end position="944"/>
    </location>
</feature>
<dbReference type="PANTHER" id="PTHR46876:SF1">
    <property type="entry name" value="LOW-DENSITY LIPOPROTEIN RECEPTOR-RELATED PROTEIN 11"/>
    <property type="match status" value="1"/>
</dbReference>
<dbReference type="Gene3D" id="2.40.128.620">
    <property type="match status" value="1"/>
</dbReference>
<dbReference type="InterPro" id="IPR023415">
    <property type="entry name" value="LDLR_class-A_CS"/>
</dbReference>
<feature type="compositionally biased region" description="Basic and acidic residues" evidence="9">
    <location>
        <begin position="888"/>
        <end position="906"/>
    </location>
</feature>
<dbReference type="SMART" id="SM00192">
    <property type="entry name" value="LDLa"/>
    <property type="match status" value="1"/>
</dbReference>
<comment type="subcellular location">
    <subcellularLocation>
        <location evidence="1">Membrane</location>
        <topology evidence="1">Single-pass type I membrane protein</topology>
    </subcellularLocation>
</comment>
<feature type="domain" description="Apple" evidence="12">
    <location>
        <begin position="99"/>
        <end position="184"/>
    </location>
</feature>
<keyword evidence="4 10" id="KW-1133">Transmembrane helix</keyword>
<feature type="compositionally biased region" description="Basic and acidic residues" evidence="9">
    <location>
        <begin position="769"/>
        <end position="779"/>
    </location>
</feature>
<dbReference type="Pfam" id="PF00057">
    <property type="entry name" value="Ldl_recept_a"/>
    <property type="match status" value="1"/>
</dbReference>
<feature type="signal peptide" evidence="11">
    <location>
        <begin position="1"/>
        <end position="16"/>
    </location>
</feature>
<feature type="region of interest" description="Disordered" evidence="9">
    <location>
        <begin position="186"/>
        <end position="217"/>
    </location>
</feature>
<comment type="caution">
    <text evidence="8">Lacks conserved residue(s) required for the propagation of feature annotation.</text>
</comment>
<feature type="region of interest" description="Disordered" evidence="9">
    <location>
        <begin position="492"/>
        <end position="808"/>
    </location>
</feature>
<dbReference type="SUPFAM" id="SSF57424">
    <property type="entry name" value="LDL receptor-like module"/>
    <property type="match status" value="1"/>
</dbReference>
<evidence type="ECO:0000256" key="11">
    <source>
        <dbReference type="SAM" id="SignalP"/>
    </source>
</evidence>
<feature type="compositionally biased region" description="Basic and acidic residues" evidence="9">
    <location>
        <begin position="842"/>
        <end position="854"/>
    </location>
</feature>
<dbReference type="InterPro" id="IPR013980">
    <property type="entry name" value="MANSC_dom"/>
</dbReference>
<dbReference type="PROSITE" id="PS50986">
    <property type="entry name" value="MANSC"/>
    <property type="match status" value="1"/>
</dbReference>
<keyword evidence="5 10" id="KW-0472">Membrane</keyword>
<evidence type="ECO:0000256" key="5">
    <source>
        <dbReference type="ARBA" id="ARBA00023136"/>
    </source>
</evidence>
<feature type="compositionally biased region" description="Polar residues" evidence="9">
    <location>
        <begin position="924"/>
        <end position="939"/>
    </location>
</feature>
<keyword evidence="15" id="KW-1185">Reference proteome</keyword>
<keyword evidence="3 11" id="KW-0732">Signal</keyword>
<evidence type="ECO:0000313" key="14">
    <source>
        <dbReference type="EnsemblMetazoa" id="G12894.3:cds"/>
    </source>
</evidence>
<feature type="compositionally biased region" description="Polar residues" evidence="9">
    <location>
        <begin position="638"/>
        <end position="654"/>
    </location>
</feature>
<dbReference type="InterPro" id="IPR003609">
    <property type="entry name" value="Pan_app"/>
</dbReference>
<dbReference type="PANTHER" id="PTHR46876">
    <property type="entry name" value="LOW-DENSITY LIPOPROTEIN RECEPTOR-RELATED PROTEIN 11"/>
    <property type="match status" value="1"/>
</dbReference>
<dbReference type="SMART" id="SM00765">
    <property type="entry name" value="MANEC"/>
    <property type="match status" value="1"/>
</dbReference>
<dbReference type="Proteomes" id="UP000005408">
    <property type="component" value="Unassembled WGS sequence"/>
</dbReference>
<keyword evidence="7" id="KW-0325">Glycoprotein</keyword>
<sequence>MKILFYFVTLIVLVNTKEKLSGLEQYFQDPRFWQFVEKRLDSKNEVKSKVPNVPDESPSKPKDQYDPINTHSESDNSEENVQSDKHQADLMEDTLGNLCQYRPNASLIIRSKASINNGAFFLKSFNKKTREECVNACCYTQGCNLIVYENKAEHNCYLFNCGTPSKCLFAEHANYTSMFFPNHAAPSSSSTGHQQQHENELEGLNSKETPKPTTNAPRKNVPLYGRCDIDWNEECSDRNAECRDGICKCSYGYHAKYGICRVDCPDSAFECENKGQGFNVPECISKDHVCDGQPQCADGSDEETCAPPPSAMTTTTTITTTTTTAKPTTLKAVQPILSRQGVNDQVLPQYFPSNVNRLPVGSDTSMYNGNAYYWPSGYNPLYGTQNAPQNYGRFQPGGVQYPYDPRFYNSYDSNGRLIGTNNGYLNPAQDYYGKSATGSKNHAASSKADLGTGIPKGSKPYSGERYFAPVPQGRDGAPVLSKQVASGQDHILKSTSMPTTVHSTLQSVSTKGSSNKWKSQNQQTDWNQPDQTGWKSSSIKNSKNHFRNDVPSWKSDDKTQDLAPDSQNEWEKTPNSARDKMDQTNNKLEPNESEQQTSSDSMSSPHSDKNSQLETGNQEVPVPHRDAAPERTWKQHTESNMGNPNLGSETNMQKNAEDAGKGRINEDSRVQGNTDSAESQGRKGPINQDGGQSGKLNELQGWTESTNRGNGQTGTNHKQQNSMASGIQSQGRSRGRSKGRISGAYHRKQGIKDRNQMADNSGKLHKQKQKEVQQNRDYDSYLNKNPLGDQRKTSGHRRPLHRYDGSRYPFYDSPYSYWNYDYYNYDDNPSKKYPSSNNQEDTDYKDSMVDEEGKNVPYDTTPKPTQRPSPRPRPTTPAKTTLAPDSSANKDKDPDQKTSIKEKDPDLQTADNKPAQPSPKTDKTLTPSIKNSTAQNVPDSSGLGGEVVESHVVVESPTDSHQGPIVALGLGLGITVILLFFVGCRLRNVKRRIRKGRALHSNEADYLINGMYL</sequence>
<evidence type="ECO:0000259" key="13">
    <source>
        <dbReference type="PROSITE" id="PS50986"/>
    </source>
</evidence>
<feature type="compositionally biased region" description="Basic and acidic residues" evidence="9">
    <location>
        <begin position="622"/>
        <end position="637"/>
    </location>
</feature>
<evidence type="ECO:0000256" key="9">
    <source>
        <dbReference type="SAM" id="MobiDB-lite"/>
    </source>
</evidence>
<dbReference type="CDD" id="cd00112">
    <property type="entry name" value="LDLa"/>
    <property type="match status" value="1"/>
</dbReference>
<dbReference type="PROSITE" id="PS01209">
    <property type="entry name" value="LDLRA_1"/>
    <property type="match status" value="1"/>
</dbReference>
<feature type="domain" description="MANSC" evidence="13">
    <location>
        <begin position="103"/>
        <end position="178"/>
    </location>
</feature>
<feature type="compositionally biased region" description="Pro residues" evidence="9">
    <location>
        <begin position="865"/>
        <end position="875"/>
    </location>
</feature>
<evidence type="ECO:0000256" key="10">
    <source>
        <dbReference type="SAM" id="Phobius"/>
    </source>
</evidence>
<dbReference type="Pfam" id="PF07502">
    <property type="entry name" value="MANEC"/>
    <property type="match status" value="1"/>
</dbReference>
<feature type="disulfide bond" evidence="8">
    <location>
        <begin position="290"/>
        <end position="305"/>
    </location>
</feature>
<dbReference type="PROSITE" id="PS50948">
    <property type="entry name" value="PAN"/>
    <property type="match status" value="1"/>
</dbReference>
<proteinExistence type="predicted"/>
<name>A0A8W8I7S3_MAGGI</name>
<protein>
    <recommendedName>
        <fullName evidence="16">MANSC domain-containing protein</fullName>
    </recommendedName>
</protein>
<feature type="compositionally biased region" description="Polar residues" evidence="9">
    <location>
        <begin position="670"/>
        <end position="679"/>
    </location>
</feature>
<dbReference type="InterPro" id="IPR002172">
    <property type="entry name" value="LDrepeatLR_classA_rpt"/>
</dbReference>
<feature type="region of interest" description="Disordered" evidence="9">
    <location>
        <begin position="46"/>
        <end position="85"/>
    </location>
</feature>
<dbReference type="OMA" id="DEMGCKY"/>
<feature type="region of interest" description="Disordered" evidence="9">
    <location>
        <begin position="435"/>
        <end position="480"/>
    </location>
</feature>
<evidence type="ECO:0000256" key="8">
    <source>
        <dbReference type="PROSITE-ProRule" id="PRU00124"/>
    </source>
</evidence>
<dbReference type="EnsemblMetazoa" id="G12894.3">
    <property type="protein sequence ID" value="G12894.3:cds"/>
    <property type="gene ID" value="G12894"/>
</dbReference>
<evidence type="ECO:0000256" key="6">
    <source>
        <dbReference type="ARBA" id="ARBA00023157"/>
    </source>
</evidence>
<feature type="compositionally biased region" description="Basic and acidic residues" evidence="9">
    <location>
        <begin position="569"/>
        <end position="582"/>
    </location>
</feature>
<feature type="compositionally biased region" description="Basic residues" evidence="9">
    <location>
        <begin position="733"/>
        <end position="749"/>
    </location>
</feature>
<evidence type="ECO:0000256" key="2">
    <source>
        <dbReference type="ARBA" id="ARBA00022692"/>
    </source>
</evidence>
<dbReference type="InterPro" id="IPR011106">
    <property type="entry name" value="MANSC_N"/>
</dbReference>
<organism evidence="14 15">
    <name type="scientific">Magallana gigas</name>
    <name type="common">Pacific oyster</name>
    <name type="synonym">Crassostrea gigas</name>
    <dbReference type="NCBI Taxonomy" id="29159"/>
    <lineage>
        <taxon>Eukaryota</taxon>
        <taxon>Metazoa</taxon>
        <taxon>Spiralia</taxon>
        <taxon>Lophotrochozoa</taxon>
        <taxon>Mollusca</taxon>
        <taxon>Bivalvia</taxon>
        <taxon>Autobranchia</taxon>
        <taxon>Pteriomorphia</taxon>
        <taxon>Ostreida</taxon>
        <taxon>Ostreoidea</taxon>
        <taxon>Ostreidae</taxon>
        <taxon>Magallana</taxon>
    </lineage>
</organism>
<feature type="compositionally biased region" description="Basic and acidic residues" evidence="9">
    <location>
        <begin position="655"/>
        <end position="669"/>
    </location>
</feature>
<evidence type="ECO:0000259" key="12">
    <source>
        <dbReference type="PROSITE" id="PS50948"/>
    </source>
</evidence>
<evidence type="ECO:0000256" key="3">
    <source>
        <dbReference type="ARBA" id="ARBA00022729"/>
    </source>
</evidence>
<evidence type="ECO:0000256" key="4">
    <source>
        <dbReference type="ARBA" id="ARBA00022989"/>
    </source>
</evidence>
<accession>A0A8W8I7S3</accession>
<feature type="compositionally biased region" description="Polar residues" evidence="9">
    <location>
        <begin position="493"/>
        <end position="541"/>
    </location>
</feature>
<dbReference type="PROSITE" id="PS50068">
    <property type="entry name" value="LDLRA_2"/>
    <property type="match status" value="1"/>
</dbReference>
<keyword evidence="6 8" id="KW-1015">Disulfide bond</keyword>
<feature type="compositionally biased region" description="Polar residues" evidence="9">
    <location>
        <begin position="700"/>
        <end position="724"/>
    </location>
</feature>